<dbReference type="PROSITE" id="PS51186">
    <property type="entry name" value="GNAT"/>
    <property type="match status" value="1"/>
</dbReference>
<dbReference type="InterPro" id="IPR000182">
    <property type="entry name" value="GNAT_dom"/>
</dbReference>
<evidence type="ECO:0000313" key="3">
    <source>
        <dbReference type="Proteomes" id="UP000018211"/>
    </source>
</evidence>
<protein>
    <recommendedName>
        <fullName evidence="1">N-acetyltransferase domain-containing protein</fullName>
    </recommendedName>
</protein>
<evidence type="ECO:0000259" key="1">
    <source>
        <dbReference type="PROSITE" id="PS51186"/>
    </source>
</evidence>
<dbReference type="Gene3D" id="3.40.630.30">
    <property type="match status" value="1"/>
</dbReference>
<feature type="domain" description="N-acetyltransferase" evidence="1">
    <location>
        <begin position="41"/>
        <end position="200"/>
    </location>
</feature>
<accession>A0AAV2VUG3</accession>
<dbReference type="SUPFAM" id="SSF55729">
    <property type="entry name" value="Acyl-CoA N-acyltransferases (Nat)"/>
    <property type="match status" value="1"/>
</dbReference>
<evidence type="ECO:0000313" key="2">
    <source>
        <dbReference type="EMBL" id="CCO48255.1"/>
    </source>
</evidence>
<gene>
    <name evidence="2" type="ORF">VIBNISOn1_480054</name>
</gene>
<comment type="caution">
    <text evidence="2">The sequence shown here is derived from an EMBL/GenBank/DDBJ whole genome shotgun (WGS) entry which is preliminary data.</text>
</comment>
<proteinExistence type="predicted"/>
<dbReference type="EMBL" id="CAOF01000140">
    <property type="protein sequence ID" value="CCO48255.1"/>
    <property type="molecule type" value="Genomic_DNA"/>
</dbReference>
<dbReference type="GO" id="GO:0016747">
    <property type="term" value="F:acyltransferase activity, transferring groups other than amino-acyl groups"/>
    <property type="evidence" value="ECO:0007669"/>
    <property type="project" value="InterPro"/>
</dbReference>
<reference evidence="2 3" key="1">
    <citation type="journal article" date="2013" name="ISME J.">
        <title>Comparative genomics of pathogenic lineages of Vibrio nigripulchritudo identifies virulence-associated traits.</title>
        <authorList>
            <person name="Goudenege D."/>
            <person name="Labreuche Y."/>
            <person name="Krin E."/>
            <person name="Ansquer D."/>
            <person name="Mangenot S."/>
            <person name="Calteau A."/>
            <person name="Medigue C."/>
            <person name="Mazel D."/>
            <person name="Polz M.F."/>
            <person name="Le Roux F."/>
        </authorList>
    </citation>
    <scope>NUCLEOTIDE SEQUENCE [LARGE SCALE GENOMIC DNA]</scope>
    <source>
        <strain evidence="2 3">SOn1</strain>
    </source>
</reference>
<sequence length="202" mass="23565">MTSKMVLVSSFFKCLRDVKVIKWLKAYFVQSYFLYEIDLVEDYSEVKELLPLGYRNIEQLSLDDTDNEIPKIKLDILKKRLLFDDVTDYIFLENDKVVGHYGLAFENRKSNRYINAGLNIEPSVTYLFDDYTKSAYRGCGYHKKSIKGRLAISKAKGYKSSIVLIYKNNILSISSYEKLGFVKKRSVYEIKFFGKKIMIGTK</sequence>
<dbReference type="Pfam" id="PF00583">
    <property type="entry name" value="Acetyltransf_1"/>
    <property type="match status" value="1"/>
</dbReference>
<name>A0AAV2VUG3_9VIBR</name>
<dbReference type="InterPro" id="IPR016181">
    <property type="entry name" value="Acyl_CoA_acyltransferase"/>
</dbReference>
<dbReference type="Proteomes" id="UP000018211">
    <property type="component" value="Unassembled WGS sequence"/>
</dbReference>
<organism evidence="2 3">
    <name type="scientific">Vibrio nigripulchritudo SOn1</name>
    <dbReference type="NCBI Taxonomy" id="1238450"/>
    <lineage>
        <taxon>Bacteria</taxon>
        <taxon>Pseudomonadati</taxon>
        <taxon>Pseudomonadota</taxon>
        <taxon>Gammaproteobacteria</taxon>
        <taxon>Vibrionales</taxon>
        <taxon>Vibrionaceae</taxon>
        <taxon>Vibrio</taxon>
    </lineage>
</organism>
<dbReference type="AlphaFoldDB" id="A0AAV2VUG3"/>